<dbReference type="EMBL" id="JAEAOA010001524">
    <property type="protein sequence ID" value="KAK3601919.1"/>
    <property type="molecule type" value="Genomic_DNA"/>
</dbReference>
<dbReference type="AlphaFoldDB" id="A0AAE0W5K8"/>
<gene>
    <name evidence="1" type="ORF">CHS0354_025641</name>
</gene>
<reference evidence="1" key="1">
    <citation type="journal article" date="2021" name="Genome Biol. Evol.">
        <title>A High-Quality Reference Genome for a Parasitic Bivalve with Doubly Uniparental Inheritance (Bivalvia: Unionida).</title>
        <authorList>
            <person name="Smith C.H."/>
        </authorList>
    </citation>
    <scope>NUCLEOTIDE SEQUENCE</scope>
    <source>
        <strain evidence="1">CHS0354</strain>
    </source>
</reference>
<proteinExistence type="predicted"/>
<comment type="caution">
    <text evidence="1">The sequence shown here is derived from an EMBL/GenBank/DDBJ whole genome shotgun (WGS) entry which is preliminary data.</text>
</comment>
<protein>
    <submittedName>
        <fullName evidence="1">Uncharacterized protein</fullName>
    </submittedName>
</protein>
<name>A0AAE0W5K8_9BIVA</name>
<reference evidence="1" key="2">
    <citation type="journal article" date="2021" name="Genome Biol. Evol.">
        <title>Developing a high-quality reference genome for a parasitic bivalve with doubly uniparental inheritance (Bivalvia: Unionida).</title>
        <authorList>
            <person name="Smith C.H."/>
        </authorList>
    </citation>
    <scope>NUCLEOTIDE SEQUENCE</scope>
    <source>
        <strain evidence="1">CHS0354</strain>
        <tissue evidence="1">Mantle</tissue>
    </source>
</reference>
<keyword evidence="2" id="KW-1185">Reference proteome</keyword>
<sequence>MEKECLTPAEGCCFGCNEGMSTDCSKLHRRQKNVEDHNVISIDEIIAKPEFVIKFGVEFRCDGYINCKSMTSFPEHPPPQIPPDIFPLDFPHHKGLPQP</sequence>
<accession>A0AAE0W5K8</accession>
<dbReference type="Proteomes" id="UP001195483">
    <property type="component" value="Unassembled WGS sequence"/>
</dbReference>
<evidence type="ECO:0000313" key="1">
    <source>
        <dbReference type="EMBL" id="KAK3601919.1"/>
    </source>
</evidence>
<reference evidence="1" key="3">
    <citation type="submission" date="2023-05" db="EMBL/GenBank/DDBJ databases">
        <authorList>
            <person name="Smith C.H."/>
        </authorList>
    </citation>
    <scope>NUCLEOTIDE SEQUENCE</scope>
    <source>
        <strain evidence="1">CHS0354</strain>
        <tissue evidence="1">Mantle</tissue>
    </source>
</reference>
<evidence type="ECO:0000313" key="2">
    <source>
        <dbReference type="Proteomes" id="UP001195483"/>
    </source>
</evidence>
<organism evidence="1 2">
    <name type="scientific">Potamilus streckersoni</name>
    <dbReference type="NCBI Taxonomy" id="2493646"/>
    <lineage>
        <taxon>Eukaryota</taxon>
        <taxon>Metazoa</taxon>
        <taxon>Spiralia</taxon>
        <taxon>Lophotrochozoa</taxon>
        <taxon>Mollusca</taxon>
        <taxon>Bivalvia</taxon>
        <taxon>Autobranchia</taxon>
        <taxon>Heteroconchia</taxon>
        <taxon>Palaeoheterodonta</taxon>
        <taxon>Unionida</taxon>
        <taxon>Unionoidea</taxon>
        <taxon>Unionidae</taxon>
        <taxon>Ambleminae</taxon>
        <taxon>Lampsilini</taxon>
        <taxon>Potamilus</taxon>
    </lineage>
</organism>